<feature type="transmembrane region" description="Helical" evidence="1">
    <location>
        <begin position="44"/>
        <end position="62"/>
    </location>
</feature>
<accession>A0AAE3L4L9</accession>
<reference evidence="2" key="1">
    <citation type="submission" date="2022-07" db="EMBL/GenBank/DDBJ databases">
        <title>Enhanced cultured diversity of the mouse gut microbiota enables custom-made synthetic communities.</title>
        <authorList>
            <person name="Afrizal A."/>
        </authorList>
    </citation>
    <scope>NUCLEOTIDE SEQUENCE</scope>
    <source>
        <strain evidence="2">DSM 28593</strain>
    </source>
</reference>
<feature type="transmembrane region" description="Helical" evidence="1">
    <location>
        <begin position="74"/>
        <end position="93"/>
    </location>
</feature>
<protein>
    <submittedName>
        <fullName evidence="2">Uncharacterized protein</fullName>
    </submittedName>
</protein>
<keyword evidence="3" id="KW-1185">Reference proteome</keyword>
<evidence type="ECO:0000256" key="1">
    <source>
        <dbReference type="SAM" id="Phobius"/>
    </source>
</evidence>
<dbReference type="RefSeq" id="WP_257533446.1">
    <property type="nucleotide sequence ID" value="NZ_JANKAS010000024.1"/>
</dbReference>
<feature type="transmembrane region" description="Helical" evidence="1">
    <location>
        <begin position="6"/>
        <end position="23"/>
    </location>
</feature>
<dbReference type="AlphaFoldDB" id="A0AAE3L4L9"/>
<evidence type="ECO:0000313" key="3">
    <source>
        <dbReference type="Proteomes" id="UP001205748"/>
    </source>
</evidence>
<keyword evidence="1" id="KW-0472">Membrane</keyword>
<gene>
    <name evidence="2" type="ORF">NSA47_14930</name>
</gene>
<name>A0AAE3L4L9_9FIRM</name>
<proteinExistence type="predicted"/>
<comment type="caution">
    <text evidence="2">The sequence shown here is derived from an EMBL/GenBank/DDBJ whole genome shotgun (WGS) entry which is preliminary data.</text>
</comment>
<sequence length="191" mass="22290">MQDLIKGLLYFTGLAIVFALLRYRSKKFWFVKSEIIRDYPIVRYKTGSLIAFIWIVLLSFGIVQELFLETHMNIKMFLVPFATYVIYSFFGAVPTVTQSRYKIDLTLDWVNVGSIGFDWLGSWIGEYEDGVIVYFYLIDYDSIKVSKLSKEEIVFSGREKQEDIPISVTLKSKPSINYFYPLLECIKKDCV</sequence>
<keyword evidence="1" id="KW-1133">Transmembrane helix</keyword>
<organism evidence="2 3">
    <name type="scientific">Irregularibacter muris</name>
    <dbReference type="NCBI Taxonomy" id="1796619"/>
    <lineage>
        <taxon>Bacteria</taxon>
        <taxon>Bacillati</taxon>
        <taxon>Bacillota</taxon>
        <taxon>Clostridia</taxon>
        <taxon>Eubacteriales</taxon>
        <taxon>Eubacteriaceae</taxon>
        <taxon>Irregularibacter</taxon>
    </lineage>
</organism>
<dbReference type="Proteomes" id="UP001205748">
    <property type="component" value="Unassembled WGS sequence"/>
</dbReference>
<keyword evidence="1" id="KW-0812">Transmembrane</keyword>
<evidence type="ECO:0000313" key="2">
    <source>
        <dbReference type="EMBL" id="MCR1900258.1"/>
    </source>
</evidence>
<dbReference type="EMBL" id="JANKAS010000024">
    <property type="protein sequence ID" value="MCR1900258.1"/>
    <property type="molecule type" value="Genomic_DNA"/>
</dbReference>